<dbReference type="FunFam" id="2.40.30.10:FF:000004">
    <property type="entry name" value="50S ribosomal protein L3"/>
    <property type="match status" value="1"/>
</dbReference>
<comment type="subcellular location">
    <subcellularLocation>
        <location evidence="1">Mitochondrion</location>
    </subcellularLocation>
</comment>
<gene>
    <name evidence="10" type="ORF">ACA1_151080</name>
</gene>
<sequence length="455" mass="51074">MKPSLPLWHPARAGVSAFGASSFVQGPVRAAALVCVRDAERKRIKKKFMRGWRSSVNKLMADLIPELYNDFSAPPETPPDETFAWWVDQVEARRTAVDPRTLSDPSTGWDQRKRRTGLVAIKVGMTSEYSEYMEWLPLTVLQVVDCQVVQVKKERHNEYEEEKVGLQVGAVDGKWRRLAKAQRGHFFHAGVNPKKVLMEFKISPDAVVPVGTELRAEHFVPGQLLDLTGKTKGKGFQGVMKRWGFSGGPASHGNSASHREPGSTGQHSIPSKVWKGKKMPGRMGNKYRTTKNLLLWKIDTKNNLLYVKGPVPGAPGSYIRVRDAKNKLHSLVPPYPTYMRQPEEVLPEVITANSPEPMWYKKMMARQAAFAEDLSKNTDDNQTAVQVVLAHKEAFPSYDKWKKGLLPPGPNPSKHHSCLSVGEPMEFPWLADTIADYEDPSTAEEDQLQIHYAES</sequence>
<dbReference type="InterPro" id="IPR009000">
    <property type="entry name" value="Transl_B-barrel_sf"/>
</dbReference>
<keyword evidence="5" id="KW-0496">Mitochondrion</keyword>
<accession>L8H306</accession>
<dbReference type="Pfam" id="PF00297">
    <property type="entry name" value="Ribosomal_L3"/>
    <property type="match status" value="1"/>
</dbReference>
<organism evidence="10 11">
    <name type="scientific">Acanthamoeba castellanii (strain ATCC 30010 / Neff)</name>
    <dbReference type="NCBI Taxonomy" id="1257118"/>
    <lineage>
        <taxon>Eukaryota</taxon>
        <taxon>Amoebozoa</taxon>
        <taxon>Discosea</taxon>
        <taxon>Longamoebia</taxon>
        <taxon>Centramoebida</taxon>
        <taxon>Acanthamoebidae</taxon>
        <taxon>Acanthamoeba</taxon>
    </lineage>
</organism>
<evidence type="ECO:0000256" key="3">
    <source>
        <dbReference type="ARBA" id="ARBA00022946"/>
    </source>
</evidence>
<dbReference type="Gene3D" id="2.40.30.10">
    <property type="entry name" value="Translation factors"/>
    <property type="match status" value="1"/>
</dbReference>
<dbReference type="RefSeq" id="XP_004340862.1">
    <property type="nucleotide sequence ID" value="XM_004340814.1"/>
</dbReference>
<evidence type="ECO:0000256" key="1">
    <source>
        <dbReference type="ARBA" id="ARBA00004173"/>
    </source>
</evidence>
<dbReference type="KEGG" id="acan:ACA1_151080"/>
<keyword evidence="11" id="KW-1185">Reference proteome</keyword>
<dbReference type="InterPro" id="IPR019926">
    <property type="entry name" value="Ribosomal_uL3_CS"/>
</dbReference>
<dbReference type="GO" id="GO:0006412">
    <property type="term" value="P:translation"/>
    <property type="evidence" value="ECO:0007669"/>
    <property type="project" value="InterPro"/>
</dbReference>
<dbReference type="PROSITE" id="PS00474">
    <property type="entry name" value="RIBOSOMAL_L3"/>
    <property type="match status" value="1"/>
</dbReference>
<dbReference type="GeneID" id="14919602"/>
<evidence type="ECO:0000256" key="2">
    <source>
        <dbReference type="ARBA" id="ARBA00006540"/>
    </source>
</evidence>
<dbReference type="VEuPathDB" id="AmoebaDB:ACA1_151080"/>
<evidence type="ECO:0000313" key="10">
    <source>
        <dbReference type="EMBL" id="ELR18806.1"/>
    </source>
</evidence>
<dbReference type="InterPro" id="IPR000597">
    <property type="entry name" value="Ribosomal_uL3"/>
</dbReference>
<evidence type="ECO:0000256" key="6">
    <source>
        <dbReference type="ARBA" id="ARBA00023274"/>
    </source>
</evidence>
<evidence type="ECO:0000313" key="11">
    <source>
        <dbReference type="Proteomes" id="UP000011083"/>
    </source>
</evidence>
<dbReference type="GO" id="GO:0005762">
    <property type="term" value="C:mitochondrial large ribosomal subunit"/>
    <property type="evidence" value="ECO:0007669"/>
    <property type="project" value="TreeGrafter"/>
</dbReference>
<reference evidence="10 11" key="1">
    <citation type="journal article" date="2013" name="Genome Biol.">
        <title>Genome of Acanthamoeba castellanii highlights extensive lateral gene transfer and early evolution of tyrosine kinase signaling.</title>
        <authorList>
            <person name="Clarke M."/>
            <person name="Lohan A.J."/>
            <person name="Liu B."/>
            <person name="Lagkouvardos I."/>
            <person name="Roy S."/>
            <person name="Zafar N."/>
            <person name="Bertelli C."/>
            <person name="Schilde C."/>
            <person name="Kianianmomeni A."/>
            <person name="Burglin T.R."/>
            <person name="Frech C."/>
            <person name="Turcotte B."/>
            <person name="Kopec K.O."/>
            <person name="Synnott J.M."/>
            <person name="Choo C."/>
            <person name="Paponov I."/>
            <person name="Finkler A."/>
            <person name="Soon Heng Tan C."/>
            <person name="Hutchins A.P."/>
            <person name="Weinmeier T."/>
            <person name="Rattei T."/>
            <person name="Chu J.S."/>
            <person name="Gimenez G."/>
            <person name="Irimia M."/>
            <person name="Rigden D.J."/>
            <person name="Fitzpatrick D.A."/>
            <person name="Lorenzo-Morales J."/>
            <person name="Bateman A."/>
            <person name="Chiu C.H."/>
            <person name="Tang P."/>
            <person name="Hegemann P."/>
            <person name="Fromm H."/>
            <person name="Raoult D."/>
            <person name="Greub G."/>
            <person name="Miranda-Saavedra D."/>
            <person name="Chen N."/>
            <person name="Nash P."/>
            <person name="Ginger M.L."/>
            <person name="Horn M."/>
            <person name="Schaap P."/>
            <person name="Caler L."/>
            <person name="Loftus B."/>
        </authorList>
    </citation>
    <scope>NUCLEOTIDE SEQUENCE [LARGE SCALE GENOMIC DNA]</scope>
    <source>
        <strain evidence="10 11">Neff</strain>
    </source>
</reference>
<feature type="region of interest" description="Disordered" evidence="9">
    <location>
        <begin position="247"/>
        <end position="282"/>
    </location>
</feature>
<protein>
    <recommendedName>
        <fullName evidence="7">Large ribosomal subunit protein uL3m</fullName>
    </recommendedName>
</protein>
<dbReference type="Proteomes" id="UP000011083">
    <property type="component" value="Unassembled WGS sequence"/>
</dbReference>
<evidence type="ECO:0000256" key="9">
    <source>
        <dbReference type="SAM" id="MobiDB-lite"/>
    </source>
</evidence>
<keyword evidence="6 8" id="KW-0687">Ribonucleoprotein</keyword>
<dbReference type="Gene3D" id="3.30.160.810">
    <property type="match status" value="1"/>
</dbReference>
<dbReference type="SUPFAM" id="SSF50447">
    <property type="entry name" value="Translation proteins"/>
    <property type="match status" value="1"/>
</dbReference>
<dbReference type="AlphaFoldDB" id="L8H306"/>
<evidence type="ECO:0000256" key="5">
    <source>
        <dbReference type="ARBA" id="ARBA00023128"/>
    </source>
</evidence>
<evidence type="ECO:0000256" key="7">
    <source>
        <dbReference type="ARBA" id="ARBA00035209"/>
    </source>
</evidence>
<dbReference type="NCBIfam" id="TIGR03625">
    <property type="entry name" value="L3_bact"/>
    <property type="match status" value="1"/>
</dbReference>
<dbReference type="EMBL" id="KB007942">
    <property type="protein sequence ID" value="ELR18806.1"/>
    <property type="molecule type" value="Genomic_DNA"/>
</dbReference>
<dbReference type="InterPro" id="IPR019927">
    <property type="entry name" value="Ribosomal_uL3_bac/org-type"/>
</dbReference>
<comment type="similarity">
    <text evidence="2 8">Belongs to the universal ribosomal protein uL3 family.</text>
</comment>
<dbReference type="GO" id="GO:0003735">
    <property type="term" value="F:structural constituent of ribosome"/>
    <property type="evidence" value="ECO:0007669"/>
    <property type="project" value="InterPro"/>
</dbReference>
<dbReference type="HAMAP" id="MF_01325_B">
    <property type="entry name" value="Ribosomal_uL3_B"/>
    <property type="match status" value="1"/>
</dbReference>
<name>L8H306_ACACF</name>
<evidence type="ECO:0000256" key="4">
    <source>
        <dbReference type="ARBA" id="ARBA00022980"/>
    </source>
</evidence>
<dbReference type="STRING" id="1257118.L8H306"/>
<dbReference type="PANTHER" id="PTHR11229:SF8">
    <property type="entry name" value="LARGE RIBOSOMAL SUBUNIT PROTEIN UL3M"/>
    <property type="match status" value="1"/>
</dbReference>
<evidence type="ECO:0000256" key="8">
    <source>
        <dbReference type="RuleBase" id="RU003905"/>
    </source>
</evidence>
<dbReference type="OrthoDB" id="274683at2759"/>
<dbReference type="PANTHER" id="PTHR11229">
    <property type="entry name" value="50S RIBOSOMAL PROTEIN L3"/>
    <property type="match status" value="1"/>
</dbReference>
<keyword evidence="4 8" id="KW-0689">Ribosomal protein</keyword>
<proteinExistence type="inferred from homology"/>
<keyword evidence="3" id="KW-0809">Transit peptide</keyword>